<proteinExistence type="predicted"/>
<dbReference type="InParanoid" id="A0A1X7VQP2"/>
<protein>
    <submittedName>
        <fullName evidence="2">Uncharacterized protein</fullName>
    </submittedName>
</protein>
<sequence>MTTIDEATSGFSKGGSISLEEELPPSKQRRTEMWKAFTEILDESGESMEIDEVKRLGYAVFTLQNAHYPDAIDVIMMHDIACTLQCYLKV</sequence>
<evidence type="ECO:0000313" key="2">
    <source>
        <dbReference type="EnsemblMetazoa" id="Aqu2.1.42397_001"/>
    </source>
</evidence>
<dbReference type="AlphaFoldDB" id="A0A1X7VQP2"/>
<accession>A0A1X7VQP2</accession>
<feature type="compositionally biased region" description="Polar residues" evidence="1">
    <location>
        <begin position="1"/>
        <end position="11"/>
    </location>
</feature>
<organism evidence="2">
    <name type="scientific">Amphimedon queenslandica</name>
    <name type="common">Sponge</name>
    <dbReference type="NCBI Taxonomy" id="400682"/>
    <lineage>
        <taxon>Eukaryota</taxon>
        <taxon>Metazoa</taxon>
        <taxon>Porifera</taxon>
        <taxon>Demospongiae</taxon>
        <taxon>Heteroscleromorpha</taxon>
        <taxon>Haplosclerida</taxon>
        <taxon>Niphatidae</taxon>
        <taxon>Amphimedon</taxon>
    </lineage>
</organism>
<name>A0A1X7VQP2_AMPQE</name>
<feature type="region of interest" description="Disordered" evidence="1">
    <location>
        <begin position="1"/>
        <end position="26"/>
    </location>
</feature>
<reference evidence="2" key="1">
    <citation type="submission" date="2017-05" db="UniProtKB">
        <authorList>
            <consortium name="EnsemblMetazoa"/>
        </authorList>
    </citation>
    <scope>IDENTIFICATION</scope>
</reference>
<dbReference type="EnsemblMetazoa" id="Aqu2.1.42397_001">
    <property type="protein sequence ID" value="Aqu2.1.42397_001"/>
    <property type="gene ID" value="Aqu2.1.42397"/>
</dbReference>
<evidence type="ECO:0000256" key="1">
    <source>
        <dbReference type="SAM" id="MobiDB-lite"/>
    </source>
</evidence>